<feature type="transmembrane region" description="Helical" evidence="7">
    <location>
        <begin position="284"/>
        <end position="306"/>
    </location>
</feature>
<dbReference type="GO" id="GO:0022857">
    <property type="term" value="F:transmembrane transporter activity"/>
    <property type="evidence" value="ECO:0007669"/>
    <property type="project" value="InterPro"/>
</dbReference>
<evidence type="ECO:0000256" key="7">
    <source>
        <dbReference type="SAM" id="Phobius"/>
    </source>
</evidence>
<dbReference type="AlphaFoldDB" id="A0A841IKC3"/>
<comment type="subcellular location">
    <subcellularLocation>
        <location evidence="1">Cell membrane</location>
        <topology evidence="1">Multi-pass membrane protein</topology>
    </subcellularLocation>
</comment>
<dbReference type="CDD" id="cd06173">
    <property type="entry name" value="MFS_MefA_like"/>
    <property type="match status" value="1"/>
</dbReference>
<evidence type="ECO:0000313" key="9">
    <source>
        <dbReference type="Proteomes" id="UP000536604"/>
    </source>
</evidence>
<keyword evidence="3 7" id="KW-0812">Transmembrane</keyword>
<feature type="transmembrane region" description="Helical" evidence="7">
    <location>
        <begin position="172"/>
        <end position="191"/>
    </location>
</feature>
<keyword evidence="9" id="KW-1185">Reference proteome</keyword>
<evidence type="ECO:0000256" key="3">
    <source>
        <dbReference type="ARBA" id="ARBA00022692"/>
    </source>
</evidence>
<dbReference type="Proteomes" id="UP000536604">
    <property type="component" value="Unassembled WGS sequence"/>
</dbReference>
<dbReference type="EMBL" id="JACHJO010000001">
    <property type="protein sequence ID" value="MBB6118522.1"/>
    <property type="molecule type" value="Genomic_DNA"/>
</dbReference>
<dbReference type="GO" id="GO:0005886">
    <property type="term" value="C:plasma membrane"/>
    <property type="evidence" value="ECO:0007669"/>
    <property type="project" value="UniProtKB-SubCell"/>
</dbReference>
<evidence type="ECO:0000313" key="8">
    <source>
        <dbReference type="EMBL" id="MBB6118522.1"/>
    </source>
</evidence>
<feature type="transmembrane region" description="Helical" evidence="7">
    <location>
        <begin position="401"/>
        <end position="419"/>
    </location>
</feature>
<reference evidence="8 9" key="1">
    <citation type="submission" date="2020-08" db="EMBL/GenBank/DDBJ databases">
        <title>Genomic Encyclopedia of Type Strains, Phase III (KMG-III): the genomes of soil and plant-associated and newly described type strains.</title>
        <authorList>
            <person name="Whitman W."/>
        </authorList>
    </citation>
    <scope>NUCLEOTIDE SEQUENCE [LARGE SCALE GENOMIC DNA]</scope>
    <source>
        <strain evidence="8 9">CECT 8712</strain>
    </source>
</reference>
<protein>
    <submittedName>
        <fullName evidence="8">MFS family permease</fullName>
    </submittedName>
</protein>
<feature type="transmembrane region" description="Helical" evidence="7">
    <location>
        <begin position="372"/>
        <end position="395"/>
    </location>
</feature>
<dbReference type="PANTHER" id="PTHR23513">
    <property type="entry name" value="INTEGRAL MEMBRANE EFFLUX PROTEIN-RELATED"/>
    <property type="match status" value="1"/>
</dbReference>
<dbReference type="RefSeq" id="WP_420220557.1">
    <property type="nucleotide sequence ID" value="NZ_JACHJO010000001.1"/>
</dbReference>
<dbReference type="PANTHER" id="PTHR23513:SF11">
    <property type="entry name" value="STAPHYLOFERRIN A TRANSPORTER"/>
    <property type="match status" value="1"/>
</dbReference>
<feature type="transmembrane region" description="Helical" evidence="7">
    <location>
        <begin position="197"/>
        <end position="214"/>
    </location>
</feature>
<evidence type="ECO:0000256" key="4">
    <source>
        <dbReference type="ARBA" id="ARBA00022989"/>
    </source>
</evidence>
<feature type="transmembrane region" description="Helical" evidence="7">
    <location>
        <begin position="70"/>
        <end position="90"/>
    </location>
</feature>
<dbReference type="InterPro" id="IPR036259">
    <property type="entry name" value="MFS_trans_sf"/>
</dbReference>
<proteinExistence type="predicted"/>
<dbReference type="InterPro" id="IPR011701">
    <property type="entry name" value="MFS"/>
</dbReference>
<dbReference type="SUPFAM" id="SSF103473">
    <property type="entry name" value="MFS general substrate transporter"/>
    <property type="match status" value="1"/>
</dbReference>
<evidence type="ECO:0000256" key="6">
    <source>
        <dbReference type="SAM" id="MobiDB-lite"/>
    </source>
</evidence>
<dbReference type="Pfam" id="PF07690">
    <property type="entry name" value="MFS_1"/>
    <property type="match status" value="1"/>
</dbReference>
<feature type="transmembrane region" description="Helical" evidence="7">
    <location>
        <begin position="131"/>
        <end position="151"/>
    </location>
</feature>
<dbReference type="Gene3D" id="1.20.1250.20">
    <property type="entry name" value="MFS general substrate transporter like domains"/>
    <property type="match status" value="1"/>
</dbReference>
<keyword evidence="2" id="KW-1003">Cell membrane</keyword>
<keyword evidence="5 7" id="KW-0472">Membrane</keyword>
<name>A0A841IKC3_9ACTN</name>
<feature type="transmembrane region" description="Helical" evidence="7">
    <location>
        <begin position="313"/>
        <end position="331"/>
    </location>
</feature>
<comment type="caution">
    <text evidence="8">The sequence shown here is derived from an EMBL/GenBank/DDBJ whole genome shotgun (WGS) entry which is preliminary data.</text>
</comment>
<feature type="region of interest" description="Disordered" evidence="6">
    <location>
        <begin position="1"/>
        <end position="24"/>
    </location>
</feature>
<evidence type="ECO:0000256" key="5">
    <source>
        <dbReference type="ARBA" id="ARBA00023136"/>
    </source>
</evidence>
<accession>A0A841IKC3</accession>
<organism evidence="8 9">
    <name type="scientific">Nocardiopsis algeriensis</name>
    <dbReference type="NCBI Taxonomy" id="1478215"/>
    <lineage>
        <taxon>Bacteria</taxon>
        <taxon>Bacillati</taxon>
        <taxon>Actinomycetota</taxon>
        <taxon>Actinomycetes</taxon>
        <taxon>Streptosporangiales</taxon>
        <taxon>Nocardiopsidaceae</taxon>
        <taxon>Nocardiopsis</taxon>
    </lineage>
</organism>
<keyword evidence="4 7" id="KW-1133">Transmembrane helix</keyword>
<evidence type="ECO:0000256" key="1">
    <source>
        <dbReference type="ARBA" id="ARBA00004651"/>
    </source>
</evidence>
<feature type="transmembrane region" description="Helical" evidence="7">
    <location>
        <begin position="102"/>
        <end position="125"/>
    </location>
</feature>
<evidence type="ECO:0000256" key="2">
    <source>
        <dbReference type="ARBA" id="ARBA00022475"/>
    </source>
</evidence>
<feature type="transmembrane region" description="Helical" evidence="7">
    <location>
        <begin position="250"/>
        <end position="272"/>
    </location>
</feature>
<gene>
    <name evidence="8" type="ORF">FHS13_000450</name>
</gene>
<sequence length="435" mass="44932">MHTTAPDQSPVEPPGAAADRQPHQAGADLPPLIRNLDFQALWSSRFLAGLGKESGEVAYPLLTLMASGSAAHAGTIGAAQAVTAMVAAVLGGSLADRADRRTVLLCCDVGRLVLMGAFTVLLLHAQVALPLVLAVAVCSAALTGISNPVAMASVKQLVPPAQVATASAQNQIRFFTTTALGGTAAGFLFGLGRAVPFLAEAFACLVSAVLVLFIRRPMQSGERRERRPWTPGGAVGGFTFLARHPLLRPMLCWIVGFNLVFSQAGVSLALIATAEGLGAGHLQIGLTVSLAGFGGLAGALVAGPVVRRVRPSAMFLAAAWSAPVCALLLVVTPHIVWLGLFVGGVFAIVPCVNAVFYAYIAVSVRDEYQGRVLGAVTFTCMASQPVGILGVGVLFDLAGPTWVFLAMGLVSALAALFTLSPVMRDLPRPEELAAV</sequence>
<feature type="transmembrane region" description="Helical" evidence="7">
    <location>
        <begin position="337"/>
        <end position="360"/>
    </location>
</feature>